<accession>A0A7N2KUT8</accession>
<proteinExistence type="predicted"/>
<evidence type="ECO:0000313" key="1">
    <source>
        <dbReference type="EnsemblPlants" id="QL02p029234:mrna:CDS:2"/>
    </source>
</evidence>
<dbReference type="Gramene" id="QL02p029234:mrna">
    <property type="protein sequence ID" value="QL02p029234:mrna:CDS:2"/>
    <property type="gene ID" value="QL02p029234"/>
</dbReference>
<keyword evidence="2" id="KW-1185">Reference proteome</keyword>
<evidence type="ECO:0000313" key="2">
    <source>
        <dbReference type="Proteomes" id="UP000594261"/>
    </source>
</evidence>
<name>A0A7N2KUT8_QUELO</name>
<reference evidence="1" key="2">
    <citation type="submission" date="2021-01" db="UniProtKB">
        <authorList>
            <consortium name="EnsemblPlants"/>
        </authorList>
    </citation>
    <scope>IDENTIFICATION</scope>
</reference>
<dbReference type="InParanoid" id="A0A7N2KUT8"/>
<organism evidence="1 2">
    <name type="scientific">Quercus lobata</name>
    <name type="common">Valley oak</name>
    <dbReference type="NCBI Taxonomy" id="97700"/>
    <lineage>
        <taxon>Eukaryota</taxon>
        <taxon>Viridiplantae</taxon>
        <taxon>Streptophyta</taxon>
        <taxon>Embryophyta</taxon>
        <taxon>Tracheophyta</taxon>
        <taxon>Spermatophyta</taxon>
        <taxon>Magnoliopsida</taxon>
        <taxon>eudicotyledons</taxon>
        <taxon>Gunneridae</taxon>
        <taxon>Pentapetalae</taxon>
        <taxon>rosids</taxon>
        <taxon>fabids</taxon>
        <taxon>Fagales</taxon>
        <taxon>Fagaceae</taxon>
        <taxon>Quercus</taxon>
    </lineage>
</organism>
<dbReference type="AlphaFoldDB" id="A0A7N2KUT8"/>
<sequence>MNVNNFTPCLPATSEDGSVPVKPVCKYTYIGSVLHFFVEAAGATPQNVTVQVNRERTEFIIEAVVQREHRADRCYYARIRLWHTNFYKYSYQNMGWDVSNGEIHVWFPFEFIASHPQIPLRSLL</sequence>
<protein>
    <submittedName>
        <fullName evidence="1">Uncharacterized protein</fullName>
    </submittedName>
</protein>
<dbReference type="Proteomes" id="UP000594261">
    <property type="component" value="Chromosome 2"/>
</dbReference>
<reference evidence="2" key="1">
    <citation type="journal article" date="2016" name="G3 (Bethesda)">
        <title>First Draft Assembly and Annotation of the Genome of a California Endemic Oak Quercus lobata Nee (Fagaceae).</title>
        <authorList>
            <person name="Sork V.L."/>
            <person name="Fitz-Gibbon S.T."/>
            <person name="Puiu D."/>
            <person name="Crepeau M."/>
            <person name="Gugger P.F."/>
            <person name="Sherman R."/>
            <person name="Stevens K."/>
            <person name="Langley C.H."/>
            <person name="Pellegrini M."/>
            <person name="Salzberg S.L."/>
        </authorList>
    </citation>
    <scope>NUCLEOTIDE SEQUENCE [LARGE SCALE GENOMIC DNA]</scope>
    <source>
        <strain evidence="2">cv. SW786</strain>
    </source>
</reference>
<dbReference type="EnsemblPlants" id="QL02p029234:mrna">
    <property type="protein sequence ID" value="QL02p029234:mrna:CDS:2"/>
    <property type="gene ID" value="QL02p029234"/>
</dbReference>